<dbReference type="EMBL" id="CP047385">
    <property type="protein sequence ID" value="QHF14916.1"/>
    <property type="molecule type" value="Genomic_DNA"/>
</dbReference>
<evidence type="ECO:0000313" key="3">
    <source>
        <dbReference type="Proteomes" id="UP000035080"/>
    </source>
</evidence>
<dbReference type="PANTHER" id="PTHR48207:SF3">
    <property type="entry name" value="SUCCINATE--HYDROXYMETHYLGLUTARATE COA-TRANSFERASE"/>
    <property type="match status" value="1"/>
</dbReference>
<dbReference type="SUPFAM" id="SSF89796">
    <property type="entry name" value="CoA-transferase family III (CaiB/BaiF)"/>
    <property type="match status" value="1"/>
</dbReference>
<dbReference type="Proteomes" id="UP000035080">
    <property type="component" value="Chromosome"/>
</dbReference>
<name>A0ABX6HVH7_9BURK</name>
<accession>A0ABX6HVH7</accession>
<dbReference type="RefSeq" id="WP_158453288.1">
    <property type="nucleotide sequence ID" value="NZ_CP047385.1"/>
</dbReference>
<dbReference type="PANTHER" id="PTHR48207">
    <property type="entry name" value="SUCCINATE--HYDROXYMETHYLGLUTARATE COA-TRANSFERASE"/>
    <property type="match status" value="1"/>
</dbReference>
<dbReference type="InterPro" id="IPR044855">
    <property type="entry name" value="CoA-Trfase_III_dom3_sf"/>
</dbReference>
<keyword evidence="1 2" id="KW-0808">Transferase</keyword>
<dbReference type="Pfam" id="PF02515">
    <property type="entry name" value="CoA_transf_3"/>
    <property type="match status" value="1"/>
</dbReference>
<sequence>MQRQSLEGALVVDFTTMVAGPWCTRLLADSGAEVVKIESAESGDPMRLARPIAGGDSRSYAHFNCGKKSLSIDLKNPSGIDIARRLVDRADIVVENFRPGVMKRFGLDYASVSQRNPGLVYCSVSGFGQTGELANRAAYAPVVHAYSGYDLALASCQGGGEVAPAVSGIMIADFVTASYAFGAIMSAMLRRERQGAGSFVDVTLMDSMVSLMAFQYAEAQGPGNDVSWVFPPFRSCDGYVTVPLISERTFHAAYKVIGKSEWISNVEFGTMEGISRNRVQILSELESWISVRSGAECERLMSEAGVPCSRYCSPSEQLSNPHLAERGIFRELSDSTGSFRILNAPFKMSGVSQTTSTLVSKLGEHNKYVVTKILEGNDGEYDRLEIERAFG</sequence>
<dbReference type="InterPro" id="IPR050483">
    <property type="entry name" value="CoA-transferase_III_domain"/>
</dbReference>
<protein>
    <submittedName>
        <fullName evidence="2">CoA transferase</fullName>
    </submittedName>
</protein>
<dbReference type="InterPro" id="IPR003673">
    <property type="entry name" value="CoA-Trfase_fam_III"/>
</dbReference>
<reference evidence="2 3" key="1">
    <citation type="journal article" date="2015" name="Genome Announc.">
        <title>Genome Sequences of Two Pandoraea pnomenusa Isolates Recovered 11 Months Apart from a Cystic Fibrosis Patient.</title>
        <authorList>
            <person name="Ee R."/>
            <person name="Ambrose M."/>
            <person name="Lazenby J."/>
            <person name="Williams P."/>
            <person name="Chan K.G."/>
            <person name="Roddam L."/>
        </authorList>
    </citation>
    <scope>NUCLEOTIDE SEQUENCE [LARGE SCALE GENOMIC DNA]</scope>
    <source>
        <strain evidence="2 3">6399</strain>
    </source>
</reference>
<keyword evidence="3" id="KW-1185">Reference proteome</keyword>
<dbReference type="Gene3D" id="3.30.1540.10">
    <property type="entry name" value="formyl-coa transferase, domain 3"/>
    <property type="match status" value="1"/>
</dbReference>
<dbReference type="GO" id="GO:0016740">
    <property type="term" value="F:transferase activity"/>
    <property type="evidence" value="ECO:0007669"/>
    <property type="project" value="UniProtKB-KW"/>
</dbReference>
<evidence type="ECO:0000256" key="1">
    <source>
        <dbReference type="ARBA" id="ARBA00022679"/>
    </source>
</evidence>
<organism evidence="2 3">
    <name type="scientific">Pandoraea fibrosis</name>
    <dbReference type="NCBI Taxonomy" id="1891094"/>
    <lineage>
        <taxon>Bacteria</taxon>
        <taxon>Pseudomonadati</taxon>
        <taxon>Pseudomonadota</taxon>
        <taxon>Betaproteobacteria</taxon>
        <taxon>Burkholderiales</taxon>
        <taxon>Burkholderiaceae</taxon>
        <taxon>Pandoraea</taxon>
    </lineage>
</organism>
<dbReference type="InterPro" id="IPR023606">
    <property type="entry name" value="CoA-Trfase_III_dom_1_sf"/>
</dbReference>
<dbReference type="Gene3D" id="3.40.50.10540">
    <property type="entry name" value="Crotonobetainyl-coa:carnitine coa-transferase, domain 1"/>
    <property type="match status" value="1"/>
</dbReference>
<gene>
    <name evidence="2" type="ORF">PI93_021375</name>
</gene>
<proteinExistence type="predicted"/>
<evidence type="ECO:0000313" key="2">
    <source>
        <dbReference type="EMBL" id="QHF14916.1"/>
    </source>
</evidence>